<evidence type="ECO:0008006" key="3">
    <source>
        <dbReference type="Google" id="ProtNLM"/>
    </source>
</evidence>
<evidence type="ECO:0000313" key="2">
    <source>
        <dbReference type="Proteomes" id="UP000271937"/>
    </source>
</evidence>
<gene>
    <name evidence="1" type="ORF">EG849_07575</name>
</gene>
<comment type="caution">
    <text evidence="1">The sequence shown here is derived from an EMBL/GenBank/DDBJ whole genome shotgun (WGS) entry which is preliminary data.</text>
</comment>
<evidence type="ECO:0000313" key="1">
    <source>
        <dbReference type="EMBL" id="RRJ91728.1"/>
    </source>
</evidence>
<dbReference type="EMBL" id="RQVR01000007">
    <property type="protein sequence ID" value="RRJ91728.1"/>
    <property type="molecule type" value="Genomic_DNA"/>
</dbReference>
<protein>
    <recommendedName>
        <fullName evidence="3">Type VI secretion system contractile sheath small subunit</fullName>
    </recommendedName>
</protein>
<dbReference type="OrthoDB" id="761425at2"/>
<keyword evidence="2" id="KW-1185">Reference proteome</keyword>
<proteinExistence type="predicted"/>
<organism evidence="1 2">
    <name type="scientific">Flavobacterium macacae</name>
    <dbReference type="NCBI Taxonomy" id="2488993"/>
    <lineage>
        <taxon>Bacteria</taxon>
        <taxon>Pseudomonadati</taxon>
        <taxon>Bacteroidota</taxon>
        <taxon>Flavobacteriia</taxon>
        <taxon>Flavobacteriales</taxon>
        <taxon>Flavobacteriaceae</taxon>
        <taxon>Flavobacterium</taxon>
    </lineage>
</organism>
<sequence>MANNFSNSYGIGGNEVRQEGQEAILEIPQNKTLIAQKLTPNTPVRPEIVTGLKNMDEVFEHFDPKINVAFEDDEGKITREELAFKNVGDFSIKGLTAQSAFLTDLKTKNEQYQKMIKQLKTNKVLKLALQDPEARKSVIETIEKLIKEIEQTEK</sequence>
<dbReference type="Proteomes" id="UP000271937">
    <property type="component" value="Unassembled WGS sequence"/>
</dbReference>
<dbReference type="AlphaFoldDB" id="A0A3P3WBG5"/>
<reference evidence="1 2" key="1">
    <citation type="submission" date="2018-11" db="EMBL/GenBank/DDBJ databases">
        <title>Flavobacterium sp. nov., YIM 102600 draft genome.</title>
        <authorList>
            <person name="Li G."/>
            <person name="Jiang Y."/>
        </authorList>
    </citation>
    <scope>NUCLEOTIDE SEQUENCE [LARGE SCALE GENOMIC DNA]</scope>
    <source>
        <strain evidence="1 2">YIM 102600</strain>
    </source>
</reference>
<name>A0A3P3WBG5_9FLAO</name>
<dbReference type="RefSeq" id="WP_125012476.1">
    <property type="nucleotide sequence ID" value="NZ_RQVR01000007.1"/>
</dbReference>
<accession>A0A3P3WBG5</accession>